<proteinExistence type="predicted"/>
<protein>
    <submittedName>
        <fullName evidence="1">Uncharacterized protein</fullName>
    </submittedName>
</protein>
<evidence type="ECO:0000313" key="1">
    <source>
        <dbReference type="EMBL" id="EHY59962.1"/>
    </source>
</evidence>
<reference evidence="1" key="1">
    <citation type="submission" date="2011-07" db="EMBL/GenBank/DDBJ databases">
        <title>The Genome Sequence of Exophiala (Wangiella) dermatitidis NIH/UT8656.</title>
        <authorList>
            <consortium name="The Broad Institute Genome Sequencing Platform"/>
            <person name="Cuomo C."/>
            <person name="Wang Z."/>
            <person name="Hunicke-Smith S."/>
            <person name="Szanislo P.J."/>
            <person name="Earl A."/>
            <person name="Young S.K."/>
            <person name="Zeng Q."/>
            <person name="Gargeya S."/>
            <person name="Fitzgerald M."/>
            <person name="Haas B."/>
            <person name="Abouelleil A."/>
            <person name="Alvarado L."/>
            <person name="Arachchi H.M."/>
            <person name="Berlin A."/>
            <person name="Brown A."/>
            <person name="Chapman S.B."/>
            <person name="Chen Z."/>
            <person name="Dunbar C."/>
            <person name="Freedman E."/>
            <person name="Gearin G."/>
            <person name="Gellesch M."/>
            <person name="Goldberg J."/>
            <person name="Griggs A."/>
            <person name="Gujja S."/>
            <person name="Heiman D."/>
            <person name="Howarth C."/>
            <person name="Larson L."/>
            <person name="Lui A."/>
            <person name="MacDonald P.J.P."/>
            <person name="Montmayeur A."/>
            <person name="Murphy C."/>
            <person name="Neiman D."/>
            <person name="Pearson M."/>
            <person name="Priest M."/>
            <person name="Roberts A."/>
            <person name="Saif S."/>
            <person name="Shea T."/>
            <person name="Shenoy N."/>
            <person name="Sisk P."/>
            <person name="Stolte C."/>
            <person name="Sykes S."/>
            <person name="Wortman J."/>
            <person name="Nusbaum C."/>
            <person name="Birren B."/>
        </authorList>
    </citation>
    <scope>NUCLEOTIDE SEQUENCE</scope>
    <source>
        <strain evidence="1">NIH/UT8656</strain>
    </source>
</reference>
<dbReference type="EMBL" id="JH226136">
    <property type="protein sequence ID" value="EHY59962.1"/>
    <property type="molecule type" value="Genomic_DNA"/>
</dbReference>
<dbReference type="RefSeq" id="XP_009160423.1">
    <property type="nucleotide sequence ID" value="XM_009162175.1"/>
</dbReference>
<dbReference type="AlphaFoldDB" id="H6C9V9"/>
<dbReference type="VEuPathDB" id="FungiDB:HMPREF1120_07938"/>
<evidence type="ECO:0000313" key="2">
    <source>
        <dbReference type="Proteomes" id="UP000007304"/>
    </source>
</evidence>
<keyword evidence="2" id="KW-1185">Reference proteome</keyword>
<dbReference type="InParanoid" id="H6C9V9"/>
<sequence length="159" mass="16930">MLYGSIGLLLDVLNVLWTPGLRHVKKTEPLGKGMPCGDASSLIQSILVWITMVEIDRSYLSVRHTDSDWALCGSSLQVPISTLCCWAGPLGSRPRSCRVIDAAVVPTGYLDDLGYLTAQDGNGDPGSGICLSTYVFSSIADPLNSIMGLGIVDGRGWSI</sequence>
<name>H6C9V9_EXODN</name>
<gene>
    <name evidence="1" type="ORF">HMPREF1120_07938</name>
</gene>
<organism evidence="1 2">
    <name type="scientific">Exophiala dermatitidis (strain ATCC 34100 / CBS 525.76 / NIH/UT8656)</name>
    <name type="common">Black yeast</name>
    <name type="synonym">Wangiella dermatitidis</name>
    <dbReference type="NCBI Taxonomy" id="858893"/>
    <lineage>
        <taxon>Eukaryota</taxon>
        <taxon>Fungi</taxon>
        <taxon>Dikarya</taxon>
        <taxon>Ascomycota</taxon>
        <taxon>Pezizomycotina</taxon>
        <taxon>Eurotiomycetes</taxon>
        <taxon>Chaetothyriomycetidae</taxon>
        <taxon>Chaetothyriales</taxon>
        <taxon>Herpotrichiellaceae</taxon>
        <taxon>Exophiala</taxon>
    </lineage>
</organism>
<dbReference type="GeneID" id="20312577"/>
<dbReference type="Proteomes" id="UP000007304">
    <property type="component" value="Unassembled WGS sequence"/>
</dbReference>
<dbReference type="HOGENOM" id="CLU_1660770_0_0_1"/>
<accession>H6C9V9</accession>